<dbReference type="PROSITE" id="PS50082">
    <property type="entry name" value="WD_REPEATS_2"/>
    <property type="match status" value="2"/>
</dbReference>
<dbReference type="FunFam" id="1.20.940.10:FF:000001">
    <property type="entry name" value="Protein transport protein Sec31A isoform A"/>
    <property type="match status" value="1"/>
</dbReference>
<evidence type="ECO:0000256" key="8">
    <source>
        <dbReference type="ARBA" id="ARBA00022824"/>
    </source>
</evidence>
<dbReference type="InterPro" id="IPR001680">
    <property type="entry name" value="WD40_rpt"/>
</dbReference>
<dbReference type="RefSeq" id="XP_017344928.1">
    <property type="nucleotide sequence ID" value="XM_017489439.3"/>
</dbReference>
<dbReference type="PANTHER" id="PTHR13923:SF23">
    <property type="entry name" value="PROTEIN TRANSPORT PROTEIN SEC31A"/>
    <property type="match status" value="1"/>
</dbReference>
<keyword evidence="12" id="KW-0968">Cytoplasmic vesicle</keyword>
<keyword evidence="9" id="KW-0931">ER-Golgi transport</keyword>
<sequence length="1329" mass="143418">MKLKEINRTAIPAWSPAQQHPIYLAAGTSAQQLDATFSTNALLEIFELDLVEPALAMKSCGAFSSPHRYHKLVWGPHGVNDQGLLSGVLIAGGETGNIILYDPAKIIAGDSEVVITESDKHTGPVRALDVNSFQTNLVVSGGNESEIYIWDLNSFSTPMTPGPKSQPLEDISCVAWNCQVQHILASASPSGRASIWDLRKNDLIIKVSDHSNRMHCSGLAWNPEVATQLVLASEDDRMPVIQMWDLRFATSPLKVLENHTRGVLAIAWSLADPELLLSCGKDNRILCWNPNTAEVLYELPSSQWCFDIQWCPRNPALLSAASFDGRISICSIMGGNNDAVNSAQADQVSSSFANMDPFGTGQTLPPLQLPQTSSANSTVIPLKKPPKWIRRPVGASFAFGGKLVSLENIKPTPQQPQHPLAHVVHVSQVVTDTDFLDRSNQLQATLTAGSFVEFCQRKIEVAQNEFEKTIWAFLKVHFEDDARGKYLELLGYKKEELALKIASALERKDLKSDEGNEQPETGLTPTDELDVAPQTDFTLPVNGQPESELDLNITPLVEGESKDVVQTANTSKEESTLPEEVEENGDITAEDAPAAEESPELAEIPVAEEKPVPQIPSNIKVNQDVDRLITQALIIGDFEAAVSLCLHDDRMADAIILAIAGGPELLEKTQKKYLTKSQSKIGKLISAVVMRDWLNILETCDLQNWKEALAAVITYAKPEEFSSLCGLLGSRLEAAEDSALQAEACLCYICAGSVEQLVSCWSKAQDSSSPLLLQDLVEKVVILRQAVEKTQSGVAPAVGTLLAEKMSQYAGLLASQGSLQTAISYLPTNTDQVAVQQLRERLSRALGQHGSAPVHNRHPVSRAAVPQQTYTQVQPQTQPLPPQPTPAAPTQQYYQQVRAASTVTSWSNQTPTVLPSAPRPLAPAKDLQSEPKPAAFPLQAPVSASPAASNAFMYSQQYQTYPQVQQFTPSAGGPAIYQPLQYSSSTSAPLPPPPSSSAAPPFYPSQFMPPASSQAAPPTFPRHPFSASQQAPSAPPLSSPSTASFSPPPFSSGASFQHGGPGSPTAFLPPPPTGASGTQAEPDMIPASQRTGGITQDATWFYEGPQNGWNDPPALIRGSKKKKVPENYTPPAPITAPIMAPLGEPQPIATMQPSLQPQQLPPQPAGVPAPFNPIQQQPQAPTLRNPAMPSMPLEGPPGAPTGDIIQPMQSLPTEKITKKPIPDEHLILKTTFEGLIQKCLAAATDPQTKRKLDDANKRLESLYDKLREQTLSPAIVGGLHNMARSIESRAYTDSLNIHTHIVSNSNFSETSAFMPVLKVVLTQANKLGV</sequence>
<keyword evidence="8" id="KW-0256">Endoplasmic reticulum</keyword>
<feature type="region of interest" description="Disordered" evidence="17">
    <location>
        <begin position="978"/>
        <end position="1090"/>
    </location>
</feature>
<keyword evidence="7" id="KW-0677">Repeat</keyword>
<reference evidence="19" key="2">
    <citation type="submission" date="2025-08" db="UniProtKB">
        <authorList>
            <consortium name="RefSeq"/>
        </authorList>
    </citation>
    <scope>IDENTIFICATION</scope>
    <source>
        <tissue evidence="19">Blood</tissue>
    </source>
</reference>
<evidence type="ECO:0000256" key="2">
    <source>
        <dbReference type="ARBA" id="ARBA00004406"/>
    </source>
</evidence>
<feature type="region of interest" description="Disordered" evidence="17">
    <location>
        <begin position="591"/>
        <end position="610"/>
    </location>
</feature>
<keyword evidence="5" id="KW-0963">Cytoplasm</keyword>
<accession>A0A2D0SQE9</accession>
<dbReference type="Gene3D" id="2.130.10.10">
    <property type="entry name" value="YVTN repeat-like/Quinoprotein amine dehydrogenase"/>
    <property type="match status" value="1"/>
</dbReference>
<feature type="region of interest" description="Disordered" evidence="17">
    <location>
        <begin position="906"/>
        <end position="932"/>
    </location>
</feature>
<keyword evidence="18" id="KW-1185">Reference proteome</keyword>
<dbReference type="SMART" id="SM00320">
    <property type="entry name" value="WD40"/>
    <property type="match status" value="6"/>
</dbReference>
<organism evidence="18 19">
    <name type="scientific">Ictalurus punctatus</name>
    <name type="common">Channel catfish</name>
    <name type="synonym">Silurus punctatus</name>
    <dbReference type="NCBI Taxonomy" id="7998"/>
    <lineage>
        <taxon>Eukaryota</taxon>
        <taxon>Metazoa</taxon>
        <taxon>Chordata</taxon>
        <taxon>Craniata</taxon>
        <taxon>Vertebrata</taxon>
        <taxon>Euteleostomi</taxon>
        <taxon>Actinopterygii</taxon>
        <taxon>Neopterygii</taxon>
        <taxon>Teleostei</taxon>
        <taxon>Ostariophysi</taxon>
        <taxon>Siluriformes</taxon>
        <taxon>Ictaluridae</taxon>
        <taxon>Ictalurus</taxon>
    </lineage>
</organism>
<evidence type="ECO:0000256" key="4">
    <source>
        <dbReference type="ARBA" id="ARBA00022448"/>
    </source>
</evidence>
<dbReference type="KEGG" id="ipu:108277082"/>
<evidence type="ECO:0000256" key="14">
    <source>
        <dbReference type="ARBA" id="ARBA00039468"/>
    </source>
</evidence>
<keyword evidence="11" id="KW-0472">Membrane</keyword>
<proteinExistence type="inferred from homology"/>
<evidence type="ECO:0000256" key="13">
    <source>
        <dbReference type="ARBA" id="ARBA00025471"/>
    </source>
</evidence>
<evidence type="ECO:0000256" key="5">
    <source>
        <dbReference type="ARBA" id="ARBA00022490"/>
    </source>
</evidence>
<dbReference type="GO" id="GO:0015031">
    <property type="term" value="P:protein transport"/>
    <property type="evidence" value="ECO:0007669"/>
    <property type="project" value="UniProtKB-KW"/>
</dbReference>
<keyword evidence="10" id="KW-0653">Protein transport</keyword>
<evidence type="ECO:0000256" key="6">
    <source>
        <dbReference type="ARBA" id="ARBA00022574"/>
    </source>
</evidence>
<keyword evidence="4" id="KW-0813">Transport</keyword>
<comment type="subcellular location">
    <subcellularLocation>
        <location evidence="1">Cytoplasmic vesicle</location>
        <location evidence="1">COPII-coated vesicle membrane</location>
        <topology evidence="1">Peripheral membrane protein</topology>
        <orientation evidence="1">Cytoplasmic side</orientation>
    </subcellularLocation>
    <subcellularLocation>
        <location evidence="2">Endoplasmic reticulum membrane</location>
        <topology evidence="2">Peripheral membrane protein</topology>
    </subcellularLocation>
</comment>
<evidence type="ECO:0000256" key="10">
    <source>
        <dbReference type="ARBA" id="ARBA00022927"/>
    </source>
</evidence>
<dbReference type="GO" id="GO:0005789">
    <property type="term" value="C:endoplasmic reticulum membrane"/>
    <property type="evidence" value="ECO:0007669"/>
    <property type="project" value="UniProtKB-SubCell"/>
</dbReference>
<evidence type="ECO:0000256" key="11">
    <source>
        <dbReference type="ARBA" id="ARBA00023136"/>
    </source>
</evidence>
<dbReference type="GO" id="GO:0090110">
    <property type="term" value="P:COPII-coated vesicle cargo loading"/>
    <property type="evidence" value="ECO:0007669"/>
    <property type="project" value="TreeGrafter"/>
</dbReference>
<dbReference type="OrthoDB" id="542917at2759"/>
<evidence type="ECO:0000313" key="18">
    <source>
        <dbReference type="Proteomes" id="UP000221080"/>
    </source>
</evidence>
<gene>
    <name evidence="19" type="primary">sec31a</name>
</gene>
<dbReference type="InterPro" id="IPR015943">
    <property type="entry name" value="WD40/YVTN_repeat-like_dom_sf"/>
</dbReference>
<comment type="similarity">
    <text evidence="3">Belongs to the WD repeat SEC31 family.</text>
</comment>
<feature type="region of interest" description="Disordered" evidence="17">
    <location>
        <begin position="510"/>
        <end position="584"/>
    </location>
</feature>
<feature type="compositionally biased region" description="Low complexity" evidence="17">
    <location>
        <begin position="1039"/>
        <end position="1057"/>
    </location>
</feature>
<evidence type="ECO:0000256" key="9">
    <source>
        <dbReference type="ARBA" id="ARBA00022892"/>
    </source>
</evidence>
<dbReference type="Proteomes" id="UP000221080">
    <property type="component" value="Chromosome 16"/>
</dbReference>
<comment type="function">
    <text evidence="13">Component of the coat protein complex II (COPII) which promotes the formation of transport vesicles from the endoplasmic reticulum (ER). The coat has two main functions, the physical deformation of the endoplasmic reticulum membrane into vesicles and the selection of cargo molecules.</text>
</comment>
<reference evidence="18" key="1">
    <citation type="journal article" date="2016" name="Nat. Commun.">
        <title>The channel catfish genome sequence provides insights into the evolution of scale formation in teleosts.</title>
        <authorList>
            <person name="Liu Z."/>
            <person name="Liu S."/>
            <person name="Yao J."/>
            <person name="Bao L."/>
            <person name="Zhang J."/>
            <person name="Li Y."/>
            <person name="Jiang C."/>
            <person name="Sun L."/>
            <person name="Wang R."/>
            <person name="Zhang Y."/>
            <person name="Zhou T."/>
            <person name="Zeng Q."/>
            <person name="Fu Q."/>
            <person name="Gao S."/>
            <person name="Li N."/>
            <person name="Koren S."/>
            <person name="Jiang Y."/>
            <person name="Zimin A."/>
            <person name="Xu P."/>
            <person name="Phillippy A.M."/>
            <person name="Geng X."/>
            <person name="Song L."/>
            <person name="Sun F."/>
            <person name="Li C."/>
            <person name="Wang X."/>
            <person name="Chen A."/>
            <person name="Jin Y."/>
            <person name="Yuan Z."/>
            <person name="Yang Y."/>
            <person name="Tan S."/>
            <person name="Peatman E."/>
            <person name="Lu J."/>
            <person name="Qin Z."/>
            <person name="Dunham R."/>
            <person name="Li Z."/>
            <person name="Sonstegard T."/>
            <person name="Feng J."/>
            <person name="Danzmann R.G."/>
            <person name="Schroeder S."/>
            <person name="Scheffler B."/>
            <person name="Duke M.V."/>
            <person name="Ballard L."/>
            <person name="Kucuktas H."/>
            <person name="Kaltenboeck L."/>
            <person name="Liu H."/>
            <person name="Armbruster J."/>
            <person name="Xie Y."/>
            <person name="Kirby M.L."/>
            <person name="Tian Y."/>
            <person name="Flanagan M.E."/>
            <person name="Mu W."/>
            <person name="Waldbieser G.C."/>
        </authorList>
    </citation>
    <scope>NUCLEOTIDE SEQUENCE [LARGE SCALE GENOMIC DNA]</scope>
    <source>
        <strain evidence="18">SDA103</strain>
    </source>
</reference>
<feature type="compositionally biased region" description="Low complexity" evidence="17">
    <location>
        <begin position="864"/>
        <end position="877"/>
    </location>
</feature>
<dbReference type="InterPro" id="IPR040251">
    <property type="entry name" value="SEC31-like"/>
</dbReference>
<evidence type="ECO:0000256" key="1">
    <source>
        <dbReference type="ARBA" id="ARBA00004299"/>
    </source>
</evidence>
<evidence type="ECO:0000256" key="17">
    <source>
        <dbReference type="SAM" id="MobiDB-lite"/>
    </source>
</evidence>
<dbReference type="GO" id="GO:0030127">
    <property type="term" value="C:COPII vesicle coat"/>
    <property type="evidence" value="ECO:0007669"/>
    <property type="project" value="TreeGrafter"/>
</dbReference>
<dbReference type="SUPFAM" id="SSF50978">
    <property type="entry name" value="WD40 repeat-like"/>
    <property type="match status" value="1"/>
</dbReference>
<name>A0A2D0SQE9_ICTPU</name>
<feature type="compositionally biased region" description="Pro residues" evidence="17">
    <location>
        <begin position="878"/>
        <end position="887"/>
    </location>
</feature>
<dbReference type="GO" id="GO:0070971">
    <property type="term" value="C:endoplasmic reticulum exit site"/>
    <property type="evidence" value="ECO:0007669"/>
    <property type="project" value="TreeGrafter"/>
</dbReference>
<keyword evidence="6" id="KW-0853">WD repeat</keyword>
<evidence type="ECO:0000256" key="7">
    <source>
        <dbReference type="ARBA" id="ARBA00022737"/>
    </source>
</evidence>
<evidence type="ECO:0000256" key="16">
    <source>
        <dbReference type="ARBA" id="ARBA00043112"/>
    </source>
</evidence>
<dbReference type="PANTHER" id="PTHR13923">
    <property type="entry name" value="SEC31-RELATED PROTEIN"/>
    <property type="match status" value="1"/>
</dbReference>
<feature type="compositionally biased region" description="Acidic residues" evidence="17">
    <location>
        <begin position="591"/>
        <end position="600"/>
    </location>
</feature>
<dbReference type="InterPro" id="IPR036322">
    <property type="entry name" value="WD40_repeat_dom_sf"/>
</dbReference>
<dbReference type="CTD" id="22872"/>
<dbReference type="GeneID" id="108277082"/>
<dbReference type="GO" id="GO:0005198">
    <property type="term" value="F:structural molecule activity"/>
    <property type="evidence" value="ECO:0007669"/>
    <property type="project" value="TreeGrafter"/>
</dbReference>
<feature type="region of interest" description="Disordered" evidence="17">
    <location>
        <begin position="846"/>
        <end position="890"/>
    </location>
</feature>
<dbReference type="Gene3D" id="1.25.40.1030">
    <property type="match status" value="1"/>
</dbReference>
<dbReference type="Gene3D" id="1.20.940.10">
    <property type="entry name" value="Functional domain of the splicing factor Prp18"/>
    <property type="match status" value="1"/>
</dbReference>
<evidence type="ECO:0000256" key="12">
    <source>
        <dbReference type="ARBA" id="ARBA00023329"/>
    </source>
</evidence>
<evidence type="ECO:0000313" key="19">
    <source>
        <dbReference type="RefSeq" id="XP_017344928.1"/>
    </source>
</evidence>
<dbReference type="GO" id="GO:0007029">
    <property type="term" value="P:endoplasmic reticulum organization"/>
    <property type="evidence" value="ECO:0007669"/>
    <property type="project" value="TreeGrafter"/>
</dbReference>
<protein>
    <recommendedName>
        <fullName evidence="14">Protein transport protein Sec31A</fullName>
    </recommendedName>
    <alternativeName>
        <fullName evidence="16">SEC31-like protein 1</fullName>
    </alternativeName>
    <alternativeName>
        <fullName evidence="15">SEC31-related protein A</fullName>
    </alternativeName>
</protein>
<dbReference type="Pfam" id="PF00400">
    <property type="entry name" value="WD40"/>
    <property type="match status" value="2"/>
</dbReference>
<evidence type="ECO:0000256" key="3">
    <source>
        <dbReference type="ARBA" id="ARBA00009358"/>
    </source>
</evidence>
<dbReference type="FunFam" id="2.130.10.10:FF:000009">
    <property type="entry name" value="Protein transport protein Sec31A isoform A"/>
    <property type="match status" value="1"/>
</dbReference>
<evidence type="ECO:0000256" key="15">
    <source>
        <dbReference type="ARBA" id="ARBA00041470"/>
    </source>
</evidence>